<evidence type="ECO:0000313" key="3">
    <source>
        <dbReference type="Proteomes" id="UP000826271"/>
    </source>
</evidence>
<dbReference type="InterPro" id="IPR008586">
    <property type="entry name" value="DUF868_pln"/>
</dbReference>
<dbReference type="EMBL" id="WHWC01000014">
    <property type="protein sequence ID" value="KAG8370009.1"/>
    <property type="molecule type" value="Genomic_DNA"/>
</dbReference>
<protein>
    <submittedName>
        <fullName evidence="1">Uncharacterized protein</fullName>
    </submittedName>
</protein>
<dbReference type="PANTHER" id="PTHR31972:SF74">
    <property type="entry name" value="EXPRESSED PROTEIN"/>
    <property type="match status" value="1"/>
</dbReference>
<dbReference type="Proteomes" id="UP000826271">
    <property type="component" value="Unassembled WGS sequence"/>
</dbReference>
<reference evidence="1" key="1">
    <citation type="submission" date="2019-10" db="EMBL/GenBank/DDBJ databases">
        <authorList>
            <person name="Zhang R."/>
            <person name="Pan Y."/>
            <person name="Wang J."/>
            <person name="Ma R."/>
            <person name="Yu S."/>
        </authorList>
    </citation>
    <scope>NUCLEOTIDE SEQUENCE</scope>
    <source>
        <strain evidence="1">LA-IB0</strain>
        <tissue evidence="1">Leaf</tissue>
    </source>
</reference>
<dbReference type="Pfam" id="PF05910">
    <property type="entry name" value="DUF868"/>
    <property type="match status" value="1"/>
</dbReference>
<evidence type="ECO:0000313" key="2">
    <source>
        <dbReference type="EMBL" id="KAG8370199.1"/>
    </source>
</evidence>
<evidence type="ECO:0000313" key="1">
    <source>
        <dbReference type="EMBL" id="KAG8370009.1"/>
    </source>
</evidence>
<organism evidence="1 3">
    <name type="scientific">Buddleja alternifolia</name>
    <dbReference type="NCBI Taxonomy" id="168488"/>
    <lineage>
        <taxon>Eukaryota</taxon>
        <taxon>Viridiplantae</taxon>
        <taxon>Streptophyta</taxon>
        <taxon>Embryophyta</taxon>
        <taxon>Tracheophyta</taxon>
        <taxon>Spermatophyta</taxon>
        <taxon>Magnoliopsida</taxon>
        <taxon>eudicotyledons</taxon>
        <taxon>Gunneridae</taxon>
        <taxon>Pentapetalae</taxon>
        <taxon>asterids</taxon>
        <taxon>lamiids</taxon>
        <taxon>Lamiales</taxon>
        <taxon>Scrophulariaceae</taxon>
        <taxon>Buddlejeae</taxon>
        <taxon>Buddleja</taxon>
    </lineage>
</organism>
<dbReference type="AlphaFoldDB" id="A0AAV6WQB9"/>
<comment type="caution">
    <text evidence="1">The sequence shown here is derived from an EMBL/GenBank/DDBJ whole genome shotgun (WGS) entry which is preliminary data.</text>
</comment>
<gene>
    <name evidence="1" type="ORF">BUALT_Bualt14G0073000</name>
    <name evidence="2" type="ORF">BUALT_Bualt14G0092300</name>
</gene>
<accession>A0AAV6WQB9</accession>
<name>A0AAV6WQB9_9LAMI</name>
<dbReference type="EMBL" id="WHWC01000014">
    <property type="protein sequence ID" value="KAG8370199.1"/>
    <property type="molecule type" value="Genomic_DNA"/>
</dbReference>
<proteinExistence type="predicted"/>
<keyword evidence="3" id="KW-1185">Reference proteome</keyword>
<dbReference type="PANTHER" id="PTHR31972">
    <property type="entry name" value="EXPRESSED PROTEIN"/>
    <property type="match status" value="1"/>
</dbReference>
<sequence>MRDFPSCFGENGVQVADTSCSSVGLSKSCQNSVTCVYKCKFHGKSCLISIMWSKNLIGQCLSVEIDDASHQCICKVDVKPSLFSKRKGSKCLDVNSAKIEVFWDLCLARFGSGPEPLEGYYIAIVLKGEIVLLVGDLRKEAFKKTGAISSLSNAIFISKREHISGKRVFGTKARFSDNGPTHDLKIEFDPNCNDDPALLIRVDAKTVMQVKHLRWKFRGNCSILVDGLQVEVFWDVHNWLFGSGLGNGVFMFQTSLSAEKMWSESPSVCDSTAFRWSCSESFRESRLQGLGFSLFLYAWKNE</sequence>